<gene>
    <name evidence="1" type="ORF">CMC5_046180</name>
</gene>
<reference evidence="1 2" key="1">
    <citation type="submission" date="2015-07" db="EMBL/GenBank/DDBJ databases">
        <title>Genome analysis of myxobacterium Chondromyces crocatus Cm c5 reveals a high potential for natural compound synthesis and the genetic basis for the loss of fruiting body formation.</title>
        <authorList>
            <person name="Zaburannyi N."/>
            <person name="Bunk B."/>
            <person name="Maier J."/>
            <person name="Overmann J."/>
            <person name="Mueller R."/>
        </authorList>
    </citation>
    <scope>NUCLEOTIDE SEQUENCE [LARGE SCALE GENOMIC DNA]</scope>
    <source>
        <strain evidence="1 2">Cm c5</strain>
    </source>
</reference>
<evidence type="ECO:0000313" key="1">
    <source>
        <dbReference type="EMBL" id="AKT40463.1"/>
    </source>
</evidence>
<dbReference type="Proteomes" id="UP000067626">
    <property type="component" value="Chromosome"/>
</dbReference>
<dbReference type="RefSeq" id="WP_050432394.1">
    <property type="nucleotide sequence ID" value="NZ_CP012159.1"/>
</dbReference>
<dbReference type="STRING" id="52.CMC5_046180"/>
<evidence type="ECO:0000313" key="2">
    <source>
        <dbReference type="Proteomes" id="UP000067626"/>
    </source>
</evidence>
<evidence type="ECO:0008006" key="3">
    <source>
        <dbReference type="Google" id="ProtNLM"/>
    </source>
</evidence>
<dbReference type="OrthoDB" id="9797348at2"/>
<dbReference type="EMBL" id="CP012159">
    <property type="protein sequence ID" value="AKT40463.1"/>
    <property type="molecule type" value="Genomic_DNA"/>
</dbReference>
<dbReference type="KEGG" id="ccro:CMC5_046180"/>
<accession>A0A0K1EIP4</accession>
<organism evidence="1 2">
    <name type="scientific">Chondromyces crocatus</name>
    <dbReference type="NCBI Taxonomy" id="52"/>
    <lineage>
        <taxon>Bacteria</taxon>
        <taxon>Pseudomonadati</taxon>
        <taxon>Myxococcota</taxon>
        <taxon>Polyangia</taxon>
        <taxon>Polyangiales</taxon>
        <taxon>Polyangiaceae</taxon>
        <taxon>Chondromyces</taxon>
    </lineage>
</organism>
<sequence length="227" mass="25584">MIRVALAPEPPSFEEHVRQRGQEAITRLLGKPVKGKGGRKPSTTYAREEDIPPTKLPLLWIEPRKTDGKSALDDMMALYGQRCAYLAMYIERATGSPTVDHFVAKSKNRKLAYEWSNYRLSAACVNTAKGVLDVVDPFEVQDGWFELDFATLDVQRRHGAPNAQHPKIDATLSLLNLRDCRKQREEYVTSYHLGPGEGGIDLVYLEHRAPFIASELRRQGLLLHGDT</sequence>
<name>A0A0K1EIP4_CHOCO</name>
<protein>
    <recommendedName>
        <fullName evidence="3">HNH nuclease domain-containing protein</fullName>
    </recommendedName>
</protein>
<dbReference type="AlphaFoldDB" id="A0A0K1EIP4"/>
<proteinExistence type="predicted"/>
<keyword evidence="2" id="KW-1185">Reference proteome</keyword>